<evidence type="ECO:0000256" key="1">
    <source>
        <dbReference type="ARBA" id="ARBA00004141"/>
    </source>
</evidence>
<dbReference type="Pfam" id="PF03125">
    <property type="entry name" value="Sre"/>
    <property type="match status" value="1"/>
</dbReference>
<evidence type="ECO:0000256" key="3">
    <source>
        <dbReference type="ARBA" id="ARBA00022692"/>
    </source>
</evidence>
<evidence type="ECO:0000313" key="7">
    <source>
        <dbReference type="Proteomes" id="UP000887575"/>
    </source>
</evidence>
<dbReference type="AlphaFoldDB" id="A0AAF3J7E5"/>
<keyword evidence="7" id="KW-1185">Reference proteome</keyword>
<comment type="similarity">
    <text evidence="2">Belongs to the nematode receptor-like protein sre family.</text>
</comment>
<keyword evidence="4 6" id="KW-1133">Transmembrane helix</keyword>
<evidence type="ECO:0000256" key="4">
    <source>
        <dbReference type="ARBA" id="ARBA00022989"/>
    </source>
</evidence>
<name>A0AAF3J7E5_9BILA</name>
<keyword evidence="5 6" id="KW-0472">Membrane</keyword>
<organism evidence="7 8">
    <name type="scientific">Mesorhabditis belari</name>
    <dbReference type="NCBI Taxonomy" id="2138241"/>
    <lineage>
        <taxon>Eukaryota</taxon>
        <taxon>Metazoa</taxon>
        <taxon>Ecdysozoa</taxon>
        <taxon>Nematoda</taxon>
        <taxon>Chromadorea</taxon>
        <taxon>Rhabditida</taxon>
        <taxon>Rhabditina</taxon>
        <taxon>Rhabditomorpha</taxon>
        <taxon>Rhabditoidea</taxon>
        <taxon>Rhabditidae</taxon>
        <taxon>Mesorhabditinae</taxon>
        <taxon>Mesorhabditis</taxon>
    </lineage>
</organism>
<dbReference type="Proteomes" id="UP000887575">
    <property type="component" value="Unassembled WGS sequence"/>
</dbReference>
<sequence length="149" mass="17083">MFATATSGTTVLNIAVERAFATYYIMDYEVYPRIYISLVLIIATTILNVWVTVDFTFTTLVFESRSIPSQLCWALSDLIMAMNTVVVSGVGYRDIAPWRNEVKKYVKSVWMVFKRSSQNGMRSTEISSISIDKPKETEMYFNQLVATWQ</sequence>
<dbReference type="InterPro" id="IPR004151">
    <property type="entry name" value="7TM_GPCR_serpentine_rcpt_Sre"/>
</dbReference>
<reference evidence="8" key="1">
    <citation type="submission" date="2024-02" db="UniProtKB">
        <authorList>
            <consortium name="WormBaseParasite"/>
        </authorList>
    </citation>
    <scope>IDENTIFICATION</scope>
</reference>
<dbReference type="WBParaSite" id="MBELARI_LOCUS20875">
    <property type="protein sequence ID" value="MBELARI_LOCUS20875"/>
    <property type="gene ID" value="MBELARI_LOCUS20875"/>
</dbReference>
<evidence type="ECO:0000313" key="8">
    <source>
        <dbReference type="WBParaSite" id="MBELARI_LOCUS20875"/>
    </source>
</evidence>
<feature type="transmembrane region" description="Helical" evidence="6">
    <location>
        <begin position="34"/>
        <end position="53"/>
    </location>
</feature>
<dbReference type="GO" id="GO:0016020">
    <property type="term" value="C:membrane"/>
    <property type="evidence" value="ECO:0007669"/>
    <property type="project" value="UniProtKB-SubCell"/>
</dbReference>
<feature type="transmembrane region" description="Helical" evidence="6">
    <location>
        <begin position="73"/>
        <end position="92"/>
    </location>
</feature>
<accession>A0AAF3J7E5</accession>
<dbReference type="PANTHER" id="PTHR47631:SF4">
    <property type="entry name" value="SERPENTINE RECEPTOR, CLASS E (EPSILON)"/>
    <property type="match status" value="1"/>
</dbReference>
<dbReference type="GO" id="GO:0007606">
    <property type="term" value="P:sensory perception of chemical stimulus"/>
    <property type="evidence" value="ECO:0007669"/>
    <property type="project" value="InterPro"/>
</dbReference>
<dbReference type="PANTHER" id="PTHR47631">
    <property type="entry name" value="SERPENTINE RECEPTOR, CLASS E (EPSILON)-RELATED"/>
    <property type="match status" value="1"/>
</dbReference>
<proteinExistence type="inferred from homology"/>
<evidence type="ECO:0000256" key="5">
    <source>
        <dbReference type="ARBA" id="ARBA00023136"/>
    </source>
</evidence>
<protein>
    <submittedName>
        <fullName evidence="8">Uncharacterized protein</fullName>
    </submittedName>
</protein>
<evidence type="ECO:0000256" key="2">
    <source>
        <dbReference type="ARBA" id="ARBA00006803"/>
    </source>
</evidence>
<comment type="subcellular location">
    <subcellularLocation>
        <location evidence="1">Membrane</location>
        <topology evidence="1">Multi-pass membrane protein</topology>
    </subcellularLocation>
</comment>
<evidence type="ECO:0000256" key="6">
    <source>
        <dbReference type="SAM" id="Phobius"/>
    </source>
</evidence>
<keyword evidence="3 6" id="KW-0812">Transmembrane</keyword>